<dbReference type="Proteomes" id="UP000596739">
    <property type="component" value="Unassembled WGS sequence"/>
</dbReference>
<protein>
    <submittedName>
        <fullName evidence="1">Uncharacterized protein</fullName>
    </submittedName>
</protein>
<dbReference type="RefSeq" id="WP_200270652.1">
    <property type="nucleotide sequence ID" value="NZ_JAENHN010000043.1"/>
</dbReference>
<gene>
    <name evidence="1" type="ORF">JHL18_15080</name>
</gene>
<evidence type="ECO:0000313" key="1">
    <source>
        <dbReference type="EMBL" id="MBK1811943.1"/>
    </source>
</evidence>
<sequence>MEKSLMFMKNSILTKQTLSEIQQINEETLEYGLKLSENDIKAILETRNTALSSNGRVEFGGGLIKKIITAFCDSPFIHQHNYVETITDLVDAFYYFKNETLEEISDDDLIEFMKDCFNEKCQGDLDLLRYRYLYQLVHNVKYGANDYLKEDMEEEEFMDDYMDEEGYEE</sequence>
<dbReference type="EMBL" id="JAENHN010000043">
    <property type="protein sequence ID" value="MBK1811943.1"/>
    <property type="molecule type" value="Genomic_DNA"/>
</dbReference>
<evidence type="ECO:0000313" key="2">
    <source>
        <dbReference type="Proteomes" id="UP000596739"/>
    </source>
</evidence>
<keyword evidence="2" id="KW-1185">Reference proteome</keyword>
<dbReference type="InterPro" id="IPR046286">
    <property type="entry name" value="DUF6323"/>
</dbReference>
<dbReference type="Pfam" id="PF19848">
    <property type="entry name" value="DUF6323"/>
    <property type="match status" value="1"/>
</dbReference>
<proteinExistence type="predicted"/>
<reference evidence="2" key="1">
    <citation type="submission" date="2021-01" db="EMBL/GenBank/DDBJ databases">
        <title>Genome public.</title>
        <authorList>
            <person name="Liu C."/>
            <person name="Sun Q."/>
        </authorList>
    </citation>
    <scope>NUCLEOTIDE SEQUENCE [LARGE SCALE GENOMIC DNA]</scope>
    <source>
        <strain evidence="2">YIM B02505</strain>
    </source>
</reference>
<comment type="caution">
    <text evidence="1">The sequence shown here is derived from an EMBL/GenBank/DDBJ whole genome shotgun (WGS) entry which is preliminary data.</text>
</comment>
<accession>A0ABS1ERB5</accession>
<organism evidence="1 2">
    <name type="scientific">Clostridium yunnanense</name>
    <dbReference type="NCBI Taxonomy" id="2800325"/>
    <lineage>
        <taxon>Bacteria</taxon>
        <taxon>Bacillati</taxon>
        <taxon>Bacillota</taxon>
        <taxon>Clostridia</taxon>
        <taxon>Eubacteriales</taxon>
        <taxon>Clostridiaceae</taxon>
        <taxon>Clostridium</taxon>
    </lineage>
</organism>
<name>A0ABS1ERB5_9CLOT</name>